<dbReference type="Pfam" id="PF00583">
    <property type="entry name" value="Acetyltransf_1"/>
    <property type="match status" value="1"/>
</dbReference>
<protein>
    <submittedName>
        <fullName evidence="4">GNAT family N-acetyltransferase</fullName>
    </submittedName>
</protein>
<dbReference type="eggNOG" id="COG1247">
    <property type="taxonomic scope" value="Bacteria"/>
</dbReference>
<name>A0A1S6QG99_9LACO</name>
<dbReference type="PANTHER" id="PTHR43072">
    <property type="entry name" value="N-ACETYLTRANSFERASE"/>
    <property type="match status" value="1"/>
</dbReference>
<evidence type="ECO:0000256" key="1">
    <source>
        <dbReference type="ARBA" id="ARBA00022679"/>
    </source>
</evidence>
<dbReference type="RefSeq" id="WP_035165745.1">
    <property type="nucleotide sequence ID" value="NZ_CP018906.1"/>
</dbReference>
<gene>
    <name evidence="4" type="ORF">PL11_001225</name>
</gene>
<dbReference type="PANTHER" id="PTHR43072:SF23">
    <property type="entry name" value="UPF0039 PROTEIN C11D3.02C"/>
    <property type="match status" value="1"/>
</dbReference>
<keyword evidence="2" id="KW-0012">Acyltransferase</keyword>
<dbReference type="GO" id="GO:0016747">
    <property type="term" value="F:acyltransferase activity, transferring groups other than amino-acyl groups"/>
    <property type="evidence" value="ECO:0007669"/>
    <property type="project" value="InterPro"/>
</dbReference>
<evidence type="ECO:0000259" key="3">
    <source>
        <dbReference type="PROSITE" id="PS51186"/>
    </source>
</evidence>
<dbReference type="InterPro" id="IPR000182">
    <property type="entry name" value="GNAT_dom"/>
</dbReference>
<dbReference type="KEGG" id="lcu:PL11_001225"/>
<dbReference type="Proteomes" id="UP000030361">
    <property type="component" value="Chromosome"/>
</dbReference>
<reference evidence="4 5" key="1">
    <citation type="journal article" date="2015" name="Genome Announc.">
        <title>Genome Sequence of Lactobacillus curieae CCTCC M 2011381T, a Novel Producer of Gamma-aminobutyric Acid.</title>
        <authorList>
            <person name="Wang Y."/>
            <person name="Wang Y."/>
            <person name="Lang C."/>
            <person name="Wei D."/>
            <person name="Xu P."/>
            <person name="Xie J."/>
        </authorList>
    </citation>
    <scope>NUCLEOTIDE SEQUENCE [LARGE SCALE GENOMIC DNA]</scope>
    <source>
        <strain evidence="4 5">CCTCC M 2011381</strain>
    </source>
</reference>
<accession>A0A1S6QG99</accession>
<sequence>MIEFVPATIEDLPFIVQVYNQTIPSRMATGDVEPVSVEDRIPWFKSHNQQTRPLLVIKVDNQQAGWVSLNDFYDRDSYRKLAEVSIYIHPDFRGQHVGSQTLDYLDQHVTDYDIDSVVSLIFGHNQPSLRLFKSHGYEQWGLLPKIAEMDGNKYDLVILGKHF</sequence>
<evidence type="ECO:0000313" key="4">
    <source>
        <dbReference type="EMBL" id="AQW20628.1"/>
    </source>
</evidence>
<keyword evidence="5" id="KW-1185">Reference proteome</keyword>
<feature type="domain" description="N-acetyltransferase" evidence="3">
    <location>
        <begin position="2"/>
        <end position="161"/>
    </location>
</feature>
<dbReference type="EMBL" id="CP018906">
    <property type="protein sequence ID" value="AQW20628.1"/>
    <property type="molecule type" value="Genomic_DNA"/>
</dbReference>
<evidence type="ECO:0000256" key="2">
    <source>
        <dbReference type="ARBA" id="ARBA00023315"/>
    </source>
</evidence>
<dbReference type="InterPro" id="IPR016181">
    <property type="entry name" value="Acyl_CoA_acyltransferase"/>
</dbReference>
<dbReference type="CDD" id="cd04301">
    <property type="entry name" value="NAT_SF"/>
    <property type="match status" value="1"/>
</dbReference>
<dbReference type="Gene3D" id="3.40.630.30">
    <property type="match status" value="1"/>
</dbReference>
<proteinExistence type="predicted"/>
<organism evidence="4 5">
    <name type="scientific">Lentilactobacillus curieae</name>
    <dbReference type="NCBI Taxonomy" id="1138822"/>
    <lineage>
        <taxon>Bacteria</taxon>
        <taxon>Bacillati</taxon>
        <taxon>Bacillota</taxon>
        <taxon>Bacilli</taxon>
        <taxon>Lactobacillales</taxon>
        <taxon>Lactobacillaceae</taxon>
        <taxon>Lentilactobacillus</taxon>
    </lineage>
</organism>
<evidence type="ECO:0000313" key="5">
    <source>
        <dbReference type="Proteomes" id="UP000030361"/>
    </source>
</evidence>
<dbReference type="SUPFAM" id="SSF55729">
    <property type="entry name" value="Acyl-CoA N-acyltransferases (Nat)"/>
    <property type="match status" value="1"/>
</dbReference>
<dbReference type="AlphaFoldDB" id="A0A1S6QG99"/>
<dbReference type="PROSITE" id="PS51186">
    <property type="entry name" value="GNAT"/>
    <property type="match status" value="1"/>
</dbReference>
<keyword evidence="1 4" id="KW-0808">Transferase</keyword>